<feature type="region of interest" description="Disordered" evidence="1">
    <location>
        <begin position="1"/>
        <end position="80"/>
    </location>
</feature>
<feature type="compositionally biased region" description="Basic and acidic residues" evidence="1">
    <location>
        <begin position="18"/>
        <end position="27"/>
    </location>
</feature>
<feature type="region of interest" description="Disordered" evidence="1">
    <location>
        <begin position="469"/>
        <end position="502"/>
    </location>
</feature>
<name>A0A0D3I312_EMIH1</name>
<feature type="region of interest" description="Disordered" evidence="1">
    <location>
        <begin position="232"/>
        <end position="265"/>
    </location>
</feature>
<feature type="compositionally biased region" description="Basic residues" evidence="1">
    <location>
        <begin position="615"/>
        <end position="625"/>
    </location>
</feature>
<dbReference type="PaxDb" id="2903-EOD05647"/>
<dbReference type="Proteomes" id="UP000013827">
    <property type="component" value="Unassembled WGS sequence"/>
</dbReference>
<feature type="compositionally biased region" description="Basic residues" evidence="1">
    <location>
        <begin position="29"/>
        <end position="46"/>
    </location>
</feature>
<dbReference type="GeneID" id="17251739"/>
<evidence type="ECO:0000256" key="1">
    <source>
        <dbReference type="SAM" id="MobiDB-lite"/>
    </source>
</evidence>
<feature type="region of interest" description="Disordered" evidence="1">
    <location>
        <begin position="375"/>
        <end position="415"/>
    </location>
</feature>
<proteinExistence type="predicted"/>
<reference evidence="3" key="1">
    <citation type="journal article" date="2013" name="Nature">
        <title>Pan genome of the phytoplankton Emiliania underpins its global distribution.</title>
        <authorList>
            <person name="Read B.A."/>
            <person name="Kegel J."/>
            <person name="Klute M.J."/>
            <person name="Kuo A."/>
            <person name="Lefebvre S.C."/>
            <person name="Maumus F."/>
            <person name="Mayer C."/>
            <person name="Miller J."/>
            <person name="Monier A."/>
            <person name="Salamov A."/>
            <person name="Young J."/>
            <person name="Aguilar M."/>
            <person name="Claverie J.M."/>
            <person name="Frickenhaus S."/>
            <person name="Gonzalez K."/>
            <person name="Herman E.K."/>
            <person name="Lin Y.C."/>
            <person name="Napier J."/>
            <person name="Ogata H."/>
            <person name="Sarno A.F."/>
            <person name="Shmutz J."/>
            <person name="Schroeder D."/>
            <person name="de Vargas C."/>
            <person name="Verret F."/>
            <person name="von Dassow P."/>
            <person name="Valentin K."/>
            <person name="Van de Peer Y."/>
            <person name="Wheeler G."/>
            <person name="Dacks J.B."/>
            <person name="Delwiche C.F."/>
            <person name="Dyhrman S.T."/>
            <person name="Glockner G."/>
            <person name="John U."/>
            <person name="Richards T."/>
            <person name="Worden A.Z."/>
            <person name="Zhang X."/>
            <person name="Grigoriev I.V."/>
            <person name="Allen A.E."/>
            <person name="Bidle K."/>
            <person name="Borodovsky M."/>
            <person name="Bowler C."/>
            <person name="Brownlee C."/>
            <person name="Cock J.M."/>
            <person name="Elias M."/>
            <person name="Gladyshev V.N."/>
            <person name="Groth M."/>
            <person name="Guda C."/>
            <person name="Hadaegh A."/>
            <person name="Iglesias-Rodriguez M.D."/>
            <person name="Jenkins J."/>
            <person name="Jones B.M."/>
            <person name="Lawson T."/>
            <person name="Leese F."/>
            <person name="Lindquist E."/>
            <person name="Lobanov A."/>
            <person name="Lomsadze A."/>
            <person name="Malik S.B."/>
            <person name="Marsh M.E."/>
            <person name="Mackinder L."/>
            <person name="Mock T."/>
            <person name="Mueller-Roeber B."/>
            <person name="Pagarete A."/>
            <person name="Parker M."/>
            <person name="Probert I."/>
            <person name="Quesneville H."/>
            <person name="Raines C."/>
            <person name="Rensing S.A."/>
            <person name="Riano-Pachon D.M."/>
            <person name="Richier S."/>
            <person name="Rokitta S."/>
            <person name="Shiraiwa Y."/>
            <person name="Soanes D.M."/>
            <person name="van der Giezen M."/>
            <person name="Wahlund T.M."/>
            <person name="Williams B."/>
            <person name="Wilson W."/>
            <person name="Wolfe G."/>
            <person name="Wurch L.L."/>
        </authorList>
    </citation>
    <scope>NUCLEOTIDE SEQUENCE</scope>
</reference>
<dbReference type="RefSeq" id="XP_005758076.1">
    <property type="nucleotide sequence ID" value="XM_005758019.1"/>
</dbReference>
<keyword evidence="3" id="KW-1185">Reference proteome</keyword>
<accession>A0A0D3I312</accession>
<organism evidence="2 3">
    <name type="scientific">Emiliania huxleyi (strain CCMP1516)</name>
    <dbReference type="NCBI Taxonomy" id="280463"/>
    <lineage>
        <taxon>Eukaryota</taxon>
        <taxon>Haptista</taxon>
        <taxon>Haptophyta</taxon>
        <taxon>Prymnesiophyceae</taxon>
        <taxon>Isochrysidales</taxon>
        <taxon>Noelaerhabdaceae</taxon>
        <taxon>Emiliania</taxon>
    </lineage>
</organism>
<feature type="compositionally biased region" description="Basic and acidic residues" evidence="1">
    <location>
        <begin position="392"/>
        <end position="402"/>
    </location>
</feature>
<dbReference type="HOGENOM" id="CLU_373255_0_0_1"/>
<feature type="region of interest" description="Disordered" evidence="1">
    <location>
        <begin position="277"/>
        <end position="303"/>
    </location>
</feature>
<feature type="compositionally biased region" description="Basic and acidic residues" evidence="1">
    <location>
        <begin position="253"/>
        <end position="265"/>
    </location>
</feature>
<protein>
    <submittedName>
        <fullName evidence="2">Uncharacterized protein</fullName>
    </submittedName>
</protein>
<evidence type="ECO:0000313" key="2">
    <source>
        <dbReference type="EnsemblProtists" id="EOD05647"/>
    </source>
</evidence>
<dbReference type="AlphaFoldDB" id="A0A0D3I312"/>
<feature type="compositionally biased region" description="Basic and acidic residues" evidence="1">
    <location>
        <begin position="636"/>
        <end position="654"/>
    </location>
</feature>
<sequence>MARVGASSGRVRGAGCDVCRRGDDGAARRVGRPRRRVGRVGGRRLQRALALDSPPEPADVHRGAGRASRPGGALPADLPGPIRRAQVRGRAAGRRQAEGGAAGARRRAARARAELAVGGSVPHSADRGGPRRLALVRADGDGEGQDGPALALARGALPRLLLARRRRVPPARPLAVAVAEELLRDQLWGEQRQDCGCRAHTEWELATGFDALEVWRAGGVGARLERGCVHARPDRARGPRGEALPAPPPRRGGAAERRAGGDRTAGRAVRQLRGVRRGGPLRCDGGRRGRPDAAAGQADRDYRHADGLDPLRVRRVVPGRPLAVRRAAALAAALSLDARACRVRRTRRDARPGGELRRERAARVAEPGAALPVLRRQPAGRADGAHPPLASRGRDAARDPARLRGQPAAPGHVFGGGARAVVRGGLPGHLADQDALHGWGGRGVVPARHLVRGEQVQQGADGVRAAVARAGAGRHRQRGARDGAPRRLDHGPRALRHPAAPPLRHARAGHLCRPDVLHARLQLRAAGGAALPGARAAGAHGRARRARLLRASGAARARELPRGRVRASRDRARLRRRVGRAAGVRRRRAVHLLGGAAVRRAAAAAHRGRAHAHRGAAAARHRRAPSLRQPVGGPVRAREAGADRLDDRAREAARRRGRHAHEQPPLLFWPRDRGAAARLAARGVRRAGAGRMRGPRAASLCTLSTEMWDSSLSRLSVVWTVVWLPTRSYVLIDVAYFLTTQNNVR</sequence>
<feature type="region of interest" description="Disordered" evidence="1">
    <location>
        <begin position="615"/>
        <end position="662"/>
    </location>
</feature>
<dbReference type="KEGG" id="ehx:EMIHUDRAFT_453666"/>
<feature type="compositionally biased region" description="Low complexity" evidence="1">
    <location>
        <begin position="65"/>
        <end position="80"/>
    </location>
</feature>
<reference evidence="2" key="2">
    <citation type="submission" date="2024-10" db="UniProtKB">
        <authorList>
            <consortium name="EnsemblProtists"/>
        </authorList>
    </citation>
    <scope>IDENTIFICATION</scope>
</reference>
<evidence type="ECO:0000313" key="3">
    <source>
        <dbReference type="Proteomes" id="UP000013827"/>
    </source>
</evidence>
<dbReference type="EnsemblProtists" id="EOD05647">
    <property type="protein sequence ID" value="EOD05647"/>
    <property type="gene ID" value="EMIHUDRAFT_453666"/>
</dbReference>
<feature type="compositionally biased region" description="Basic and acidic residues" evidence="1">
    <location>
        <begin position="479"/>
        <end position="492"/>
    </location>
</feature>